<reference evidence="2" key="1">
    <citation type="submission" date="2017-03" db="EMBL/GenBank/DDBJ databases">
        <title>Phytopthora megakarya and P. palmivora, two closely related causual agents of cacao black pod achieved similar genome size and gene model numbers by different mechanisms.</title>
        <authorList>
            <person name="Ali S."/>
            <person name="Shao J."/>
            <person name="Larry D.J."/>
            <person name="Kronmiller B."/>
            <person name="Shen D."/>
            <person name="Strem M.D."/>
            <person name="Melnick R.L."/>
            <person name="Guiltinan M.J."/>
            <person name="Tyler B.M."/>
            <person name="Meinhardt L.W."/>
            <person name="Bailey B.A."/>
        </authorList>
    </citation>
    <scope>NUCLEOTIDE SEQUENCE [LARGE SCALE GENOMIC DNA]</scope>
    <source>
        <strain evidence="2">zdho120</strain>
    </source>
</reference>
<proteinExistence type="predicted"/>
<dbReference type="Proteomes" id="UP000198211">
    <property type="component" value="Unassembled WGS sequence"/>
</dbReference>
<sequence>MTFSWVPGSSYHTIRGPGDVYVTGFTATYMPSWIPFFMWDALTIDLATYMRPARKRCLM</sequence>
<protein>
    <submittedName>
        <fullName evidence="1">Uncharacterized protein</fullName>
    </submittedName>
</protein>
<accession>A0A225WGP6</accession>
<evidence type="ECO:0000313" key="2">
    <source>
        <dbReference type="Proteomes" id="UP000198211"/>
    </source>
</evidence>
<gene>
    <name evidence="1" type="ORF">PHMEG_0009377</name>
</gene>
<organism evidence="1 2">
    <name type="scientific">Phytophthora megakarya</name>
    <dbReference type="NCBI Taxonomy" id="4795"/>
    <lineage>
        <taxon>Eukaryota</taxon>
        <taxon>Sar</taxon>
        <taxon>Stramenopiles</taxon>
        <taxon>Oomycota</taxon>
        <taxon>Peronosporomycetes</taxon>
        <taxon>Peronosporales</taxon>
        <taxon>Peronosporaceae</taxon>
        <taxon>Phytophthora</taxon>
    </lineage>
</organism>
<keyword evidence="2" id="KW-1185">Reference proteome</keyword>
<name>A0A225WGP6_9STRA</name>
<dbReference type="AlphaFoldDB" id="A0A225WGP6"/>
<comment type="caution">
    <text evidence="1">The sequence shown here is derived from an EMBL/GenBank/DDBJ whole genome shotgun (WGS) entry which is preliminary data.</text>
</comment>
<evidence type="ECO:0000313" key="1">
    <source>
        <dbReference type="EMBL" id="OWZ16785.1"/>
    </source>
</evidence>
<dbReference type="EMBL" id="NBNE01000871">
    <property type="protein sequence ID" value="OWZ16785.1"/>
    <property type="molecule type" value="Genomic_DNA"/>
</dbReference>